<comment type="caution">
    <text evidence="3">The sequence shown here is derived from an EMBL/GenBank/DDBJ whole genome shotgun (WGS) entry which is preliminary data.</text>
</comment>
<dbReference type="Proteomes" id="UP000298030">
    <property type="component" value="Unassembled WGS sequence"/>
</dbReference>
<accession>A0A4Y7TQE5</accession>
<feature type="compositionally biased region" description="Polar residues" evidence="1">
    <location>
        <begin position="613"/>
        <end position="629"/>
    </location>
</feature>
<feature type="region of interest" description="Disordered" evidence="1">
    <location>
        <begin position="388"/>
        <end position="421"/>
    </location>
</feature>
<dbReference type="EMBL" id="QPFP01000006">
    <property type="protein sequence ID" value="TEB36393.1"/>
    <property type="molecule type" value="Genomic_DNA"/>
</dbReference>
<feature type="region of interest" description="Disordered" evidence="1">
    <location>
        <begin position="571"/>
        <end position="629"/>
    </location>
</feature>
<feature type="transmembrane region" description="Helical" evidence="2">
    <location>
        <begin position="194"/>
        <end position="220"/>
    </location>
</feature>
<feature type="region of interest" description="Disordered" evidence="1">
    <location>
        <begin position="1"/>
        <end position="37"/>
    </location>
</feature>
<evidence type="ECO:0000313" key="4">
    <source>
        <dbReference type="Proteomes" id="UP000298030"/>
    </source>
</evidence>
<organism evidence="3 4">
    <name type="scientific">Coprinellus micaceus</name>
    <name type="common">Glistening ink-cap mushroom</name>
    <name type="synonym">Coprinus micaceus</name>
    <dbReference type="NCBI Taxonomy" id="71717"/>
    <lineage>
        <taxon>Eukaryota</taxon>
        <taxon>Fungi</taxon>
        <taxon>Dikarya</taxon>
        <taxon>Basidiomycota</taxon>
        <taxon>Agaricomycotina</taxon>
        <taxon>Agaricomycetes</taxon>
        <taxon>Agaricomycetidae</taxon>
        <taxon>Agaricales</taxon>
        <taxon>Agaricineae</taxon>
        <taxon>Psathyrellaceae</taxon>
        <taxon>Coprinellus</taxon>
    </lineage>
</organism>
<dbReference type="OrthoDB" id="2983908at2759"/>
<keyword evidence="2" id="KW-1133">Transmembrane helix</keyword>
<reference evidence="3 4" key="1">
    <citation type="journal article" date="2019" name="Nat. Ecol. Evol.">
        <title>Megaphylogeny resolves global patterns of mushroom evolution.</title>
        <authorList>
            <person name="Varga T."/>
            <person name="Krizsan K."/>
            <person name="Foldi C."/>
            <person name="Dima B."/>
            <person name="Sanchez-Garcia M."/>
            <person name="Sanchez-Ramirez S."/>
            <person name="Szollosi G.J."/>
            <person name="Szarkandi J.G."/>
            <person name="Papp V."/>
            <person name="Albert L."/>
            <person name="Andreopoulos W."/>
            <person name="Angelini C."/>
            <person name="Antonin V."/>
            <person name="Barry K.W."/>
            <person name="Bougher N.L."/>
            <person name="Buchanan P."/>
            <person name="Buyck B."/>
            <person name="Bense V."/>
            <person name="Catcheside P."/>
            <person name="Chovatia M."/>
            <person name="Cooper J."/>
            <person name="Damon W."/>
            <person name="Desjardin D."/>
            <person name="Finy P."/>
            <person name="Geml J."/>
            <person name="Haridas S."/>
            <person name="Hughes K."/>
            <person name="Justo A."/>
            <person name="Karasinski D."/>
            <person name="Kautmanova I."/>
            <person name="Kiss B."/>
            <person name="Kocsube S."/>
            <person name="Kotiranta H."/>
            <person name="LaButti K.M."/>
            <person name="Lechner B.E."/>
            <person name="Liimatainen K."/>
            <person name="Lipzen A."/>
            <person name="Lukacs Z."/>
            <person name="Mihaltcheva S."/>
            <person name="Morgado L.N."/>
            <person name="Niskanen T."/>
            <person name="Noordeloos M.E."/>
            <person name="Ohm R.A."/>
            <person name="Ortiz-Santana B."/>
            <person name="Ovrebo C."/>
            <person name="Racz N."/>
            <person name="Riley R."/>
            <person name="Savchenko A."/>
            <person name="Shiryaev A."/>
            <person name="Soop K."/>
            <person name="Spirin V."/>
            <person name="Szebenyi C."/>
            <person name="Tomsovsky M."/>
            <person name="Tulloss R.E."/>
            <person name="Uehling J."/>
            <person name="Grigoriev I.V."/>
            <person name="Vagvolgyi C."/>
            <person name="Papp T."/>
            <person name="Martin F.M."/>
            <person name="Miettinen O."/>
            <person name="Hibbett D.S."/>
            <person name="Nagy L.G."/>
        </authorList>
    </citation>
    <scope>NUCLEOTIDE SEQUENCE [LARGE SCALE GENOMIC DNA]</scope>
    <source>
        <strain evidence="3 4">FP101781</strain>
    </source>
</reference>
<dbReference type="AlphaFoldDB" id="A0A4Y7TQE5"/>
<gene>
    <name evidence="3" type="ORF">FA13DRAFT_1252570</name>
</gene>
<sequence>MTRLEPRRPRRQPKQSQKSLLRQPGYNHTPAGPTRTIRLYKNSPGGLLRQDSISKDFVYQGIPHPRPHEHLLTTVGKLIIPTKETSEQQEVAYIPLPIPATIATTKSKHGAGYDLINVAANLTKAFPKGTSGHAPQPTGAGNAWFTPLPPLPSLAVGTQNDLPQASDELPTPTLESVSTPQLTRHGKPAPTPKIGIPLIVLLSVGIGFFLLGAYLVFRFWTRPRHIGKIRPSLPIREKSYAYDEEAFNHEGKESPVFGGKERSASRLTGDAPLWTWVQYAKPDPKDQTHTTLSSSQPLNAGEETVIVNTVPPSPPHQPLTTKKRVSSTLLPFAAPLHNTTLSQVPRKRVSAASFYRNRDSVNGEVGVAITGDGYPIMERSRSKLARRSQSYSALAERRRRDSAYRPDTAYEGADVSSPTTYFQPVTTPHLGASPAPGNEGRARIQSSYYALAPFPRLSSMPASIGTARKVHISKAYATERRSETTGDSSGHGFVEDSLYLPASPQATLYPDDSMSVIAAGRQKRRSQLDPKRASKHGTVDAATAQGLLEMDFGVSRMSISELAEGNLKMEDKYPAPSFQSNLHQGDSKRSHGPGRTYDRPPRVPSPPPLPSLTQMALSHSNPEAYSNYRSPTYSIYGLYGPERKSNV</sequence>
<feature type="compositionally biased region" description="Basic and acidic residues" evidence="1">
    <location>
        <begin position="395"/>
        <end position="404"/>
    </location>
</feature>
<name>A0A4Y7TQE5_COPMI</name>
<evidence type="ECO:0000313" key="3">
    <source>
        <dbReference type="EMBL" id="TEB36393.1"/>
    </source>
</evidence>
<feature type="region of interest" description="Disordered" evidence="1">
    <location>
        <begin position="521"/>
        <end position="540"/>
    </location>
</feature>
<keyword evidence="4" id="KW-1185">Reference proteome</keyword>
<protein>
    <submittedName>
        <fullName evidence="3">Uncharacterized protein</fullName>
    </submittedName>
</protein>
<dbReference type="STRING" id="71717.A0A4Y7TQE5"/>
<keyword evidence="2" id="KW-0472">Membrane</keyword>
<feature type="compositionally biased region" description="Polar residues" evidence="1">
    <location>
        <begin position="173"/>
        <end position="182"/>
    </location>
</feature>
<proteinExistence type="predicted"/>
<keyword evidence="2" id="KW-0812">Transmembrane</keyword>
<evidence type="ECO:0000256" key="1">
    <source>
        <dbReference type="SAM" id="MobiDB-lite"/>
    </source>
</evidence>
<evidence type="ECO:0000256" key="2">
    <source>
        <dbReference type="SAM" id="Phobius"/>
    </source>
</evidence>
<feature type="region of interest" description="Disordered" evidence="1">
    <location>
        <begin position="156"/>
        <end position="189"/>
    </location>
</feature>